<dbReference type="NCBIfam" id="TIGR00113">
    <property type="entry name" value="queA"/>
    <property type="match status" value="1"/>
</dbReference>
<dbReference type="SUPFAM" id="SSF111337">
    <property type="entry name" value="QueA-like"/>
    <property type="match status" value="1"/>
</dbReference>
<dbReference type="Gene3D" id="3.40.1780.10">
    <property type="entry name" value="QueA-like"/>
    <property type="match status" value="1"/>
</dbReference>
<dbReference type="InterPro" id="IPR042119">
    <property type="entry name" value="QueA_dom2"/>
</dbReference>
<dbReference type="HAMAP" id="MF_00113">
    <property type="entry name" value="QueA"/>
    <property type="match status" value="1"/>
</dbReference>
<organism evidence="7">
    <name type="scientific">invertebrate metagenome</name>
    <dbReference type="NCBI Taxonomy" id="1711999"/>
    <lineage>
        <taxon>unclassified sequences</taxon>
        <taxon>metagenomes</taxon>
        <taxon>organismal metagenomes</taxon>
    </lineage>
</organism>
<evidence type="ECO:0000256" key="6">
    <source>
        <dbReference type="ARBA" id="ARBA00022785"/>
    </source>
</evidence>
<proteinExistence type="inferred from homology"/>
<dbReference type="Pfam" id="PF02547">
    <property type="entry name" value="Queuosine_synth"/>
    <property type="match status" value="1"/>
</dbReference>
<sequence length="345" mass="39083">MQVTDFDYTLPEELIALYPSEERAGCRLLTLNGNTGEVGHKQFEDVESLLNPGDLLVLNNTRVIPARLYGRKESGGKIEILVERVLDEKLVLTQLRSSKSPNPGARLFFADDQVEAVMERREGSMFVLRFEQPVLPMLHEFGHMPLPPYIDRDDEQADKLRYQTVYASREGAVAAPTAGLHFDEAMLERIEAKGIKKVFVTLHVGSGTYQPVRVDKVEDHHMHSEYIEVSEEVCEAVRETRARGGKVVAVGTTCVRSLESASQSGEIQPFKGDSEIFIYPGYDYRSVDVMITNFHLPKSTLIMMVSAFAGKEEILHAYEEAIERKYRFFSYGDAMWLEHKTNSKQ</sequence>
<keyword evidence="5" id="KW-0949">S-adenosyl-L-methionine</keyword>
<keyword evidence="3" id="KW-0963">Cytoplasm</keyword>
<accession>A0A2H9T6I1</accession>
<keyword evidence="7" id="KW-0413">Isomerase</keyword>
<reference evidence="7" key="1">
    <citation type="journal article" date="2017" name="Appl. Environ. Microbiol.">
        <title>Molecular characterization of an Endozoicomonas-like organism causing infection in king scallop Pecten maximus L.</title>
        <authorList>
            <person name="Cano I."/>
            <person name="van Aerle R."/>
            <person name="Ross S."/>
            <person name="Verner-Jeffreys D.W."/>
            <person name="Paley R.K."/>
            <person name="Rimmer G."/>
            <person name="Ryder D."/>
            <person name="Hooper P."/>
            <person name="Stone D."/>
            <person name="Feist S.W."/>
        </authorList>
    </citation>
    <scope>NUCLEOTIDE SEQUENCE</scope>
</reference>
<keyword evidence="7" id="KW-0328">Glycosyltransferase</keyword>
<dbReference type="EMBL" id="NSIT01000126">
    <property type="protein sequence ID" value="PJE78809.1"/>
    <property type="molecule type" value="Genomic_DNA"/>
</dbReference>
<dbReference type="Gene3D" id="2.40.10.240">
    <property type="entry name" value="QueA-like"/>
    <property type="match status" value="1"/>
</dbReference>
<comment type="subunit">
    <text evidence="2">Monomer.</text>
</comment>
<comment type="subcellular location">
    <subcellularLocation>
        <location evidence="1">Cytoplasm</location>
    </subcellularLocation>
</comment>
<comment type="caution">
    <text evidence="7">The sequence shown here is derived from an EMBL/GenBank/DDBJ whole genome shotgun (WGS) entry which is preliminary data.</text>
</comment>
<dbReference type="PANTHER" id="PTHR30307">
    <property type="entry name" value="S-ADENOSYLMETHIONINE:TRNA RIBOSYLTRANSFERASE-ISOMERASE"/>
    <property type="match status" value="1"/>
</dbReference>
<dbReference type="PANTHER" id="PTHR30307:SF0">
    <property type="entry name" value="S-ADENOSYLMETHIONINE:TRNA RIBOSYLTRANSFERASE-ISOMERASE"/>
    <property type="match status" value="1"/>
</dbReference>
<dbReference type="FunFam" id="3.40.1780.10:FF:000001">
    <property type="entry name" value="S-adenosylmethionine:tRNA ribosyltransferase-isomerase"/>
    <property type="match status" value="1"/>
</dbReference>
<evidence type="ECO:0000256" key="1">
    <source>
        <dbReference type="ARBA" id="ARBA00004496"/>
    </source>
</evidence>
<dbReference type="NCBIfam" id="NF001140">
    <property type="entry name" value="PRK00147.1"/>
    <property type="match status" value="1"/>
</dbReference>
<dbReference type="EC" id="2.4.99.17" evidence="7"/>
<name>A0A2H9T6I1_9ZZZZ</name>
<protein>
    <submittedName>
        <fullName evidence="7">S-adenosylmethionine:tRNA ribosyltransferase-isomerase</fullName>
        <ecNumber evidence="7">2.4.99.17</ecNumber>
    </submittedName>
</protein>
<gene>
    <name evidence="7" type="primary">queA</name>
    <name evidence="7" type="ORF">CI610_02244</name>
</gene>
<evidence type="ECO:0000256" key="2">
    <source>
        <dbReference type="ARBA" id="ARBA00011245"/>
    </source>
</evidence>
<evidence type="ECO:0000256" key="5">
    <source>
        <dbReference type="ARBA" id="ARBA00022691"/>
    </source>
</evidence>
<keyword evidence="6" id="KW-0671">Queuosine biosynthesis</keyword>
<dbReference type="InterPro" id="IPR042118">
    <property type="entry name" value="QueA_dom1"/>
</dbReference>
<evidence type="ECO:0000256" key="4">
    <source>
        <dbReference type="ARBA" id="ARBA00022679"/>
    </source>
</evidence>
<dbReference type="AlphaFoldDB" id="A0A2H9T6I1"/>
<evidence type="ECO:0000313" key="7">
    <source>
        <dbReference type="EMBL" id="PJE78809.1"/>
    </source>
</evidence>
<dbReference type="InterPro" id="IPR036100">
    <property type="entry name" value="QueA_sf"/>
</dbReference>
<dbReference type="GO" id="GO:0005737">
    <property type="term" value="C:cytoplasm"/>
    <property type="evidence" value="ECO:0007669"/>
    <property type="project" value="UniProtKB-SubCell"/>
</dbReference>
<dbReference type="GO" id="GO:0051075">
    <property type="term" value="F:S-adenosylmethionine:tRNA ribosyltransferase-isomerase activity"/>
    <property type="evidence" value="ECO:0007669"/>
    <property type="project" value="UniProtKB-EC"/>
</dbReference>
<dbReference type="GO" id="GO:0008616">
    <property type="term" value="P:tRNA queuosine(34) biosynthetic process"/>
    <property type="evidence" value="ECO:0007669"/>
    <property type="project" value="UniProtKB-KW"/>
</dbReference>
<evidence type="ECO:0000256" key="3">
    <source>
        <dbReference type="ARBA" id="ARBA00022490"/>
    </source>
</evidence>
<keyword evidence="4 7" id="KW-0808">Transferase</keyword>
<dbReference type="InterPro" id="IPR003699">
    <property type="entry name" value="QueA"/>
</dbReference>